<evidence type="ECO:0000256" key="1">
    <source>
        <dbReference type="ARBA" id="ARBA00001043"/>
    </source>
</evidence>
<dbReference type="PANTHER" id="PTHR10395">
    <property type="entry name" value="URICASE AND TRANSTHYRETIN-RELATED"/>
    <property type="match status" value="1"/>
</dbReference>
<dbReference type="Proteomes" id="UP000504618">
    <property type="component" value="Unplaced"/>
</dbReference>
<feature type="region of interest" description="Disordered" evidence="9">
    <location>
        <begin position="180"/>
        <end position="212"/>
    </location>
</feature>
<dbReference type="GO" id="GO:0033971">
    <property type="term" value="F:hydroxyisourate hydrolase activity"/>
    <property type="evidence" value="ECO:0007669"/>
    <property type="project" value="UniProtKB-EC"/>
</dbReference>
<dbReference type="OrthoDB" id="10265230at2759"/>
<dbReference type="InterPro" id="IPR014306">
    <property type="entry name" value="Hydroxyisourate_hydrolase"/>
</dbReference>
<evidence type="ECO:0000256" key="5">
    <source>
        <dbReference type="ARBA" id="ARBA00012609"/>
    </source>
</evidence>
<evidence type="ECO:0000313" key="11">
    <source>
        <dbReference type="Proteomes" id="UP000504618"/>
    </source>
</evidence>
<dbReference type="Gene3D" id="2.60.40.180">
    <property type="entry name" value="Transthyretin/hydroxyisourate hydrolase domain"/>
    <property type="match status" value="1"/>
</dbReference>
<comment type="function">
    <text evidence="2">Catalyzes the hydrolysis of 5-hydroxyisourate (HIU) to 2-oxo-4-hydroxy-4-carboxy-5-ureidoimidazoline (OHCU).</text>
</comment>
<dbReference type="GO" id="GO:0006144">
    <property type="term" value="P:purine nucleobase metabolic process"/>
    <property type="evidence" value="ECO:0007669"/>
    <property type="project" value="UniProtKB-KW"/>
</dbReference>
<comment type="similarity">
    <text evidence="3">Belongs to the transthyretin family. 5-hydroxyisourate hydrolase subfamily.</text>
</comment>
<keyword evidence="11" id="KW-1185">Reference proteome</keyword>
<dbReference type="CDD" id="cd05822">
    <property type="entry name" value="TLP_HIUase"/>
    <property type="match status" value="1"/>
</dbReference>
<accession>A0A6J1QW26</accession>
<gene>
    <name evidence="12" type="primary">LOC112464211</name>
</gene>
<dbReference type="RefSeq" id="XP_024886834.1">
    <property type="nucleotide sequence ID" value="XM_025031066.1"/>
</dbReference>
<proteinExistence type="inferred from homology"/>
<organism evidence="11 12">
    <name type="scientific">Temnothorax curvispinosus</name>
    <dbReference type="NCBI Taxonomy" id="300111"/>
    <lineage>
        <taxon>Eukaryota</taxon>
        <taxon>Metazoa</taxon>
        <taxon>Ecdysozoa</taxon>
        <taxon>Arthropoda</taxon>
        <taxon>Hexapoda</taxon>
        <taxon>Insecta</taxon>
        <taxon>Pterygota</taxon>
        <taxon>Neoptera</taxon>
        <taxon>Endopterygota</taxon>
        <taxon>Hymenoptera</taxon>
        <taxon>Apocrita</taxon>
        <taxon>Aculeata</taxon>
        <taxon>Formicoidea</taxon>
        <taxon>Formicidae</taxon>
        <taxon>Myrmicinae</taxon>
        <taxon>Temnothorax</taxon>
    </lineage>
</organism>
<dbReference type="EC" id="3.5.2.17" evidence="5"/>
<keyword evidence="6" id="KW-0659">Purine metabolism</keyword>
<dbReference type="InterPro" id="IPR023418">
    <property type="entry name" value="Thyroxine_BS"/>
</dbReference>
<keyword evidence="7" id="KW-0378">Hydrolase</keyword>
<evidence type="ECO:0000313" key="12">
    <source>
        <dbReference type="RefSeq" id="XP_024886834.1"/>
    </source>
</evidence>
<evidence type="ECO:0000256" key="8">
    <source>
        <dbReference type="PIRSR" id="PIRSR600895-51"/>
    </source>
</evidence>
<name>A0A6J1QW26_9HYME</name>
<dbReference type="Pfam" id="PF00576">
    <property type="entry name" value="Transthyretin"/>
    <property type="match status" value="1"/>
</dbReference>
<dbReference type="PANTHER" id="PTHR10395:SF7">
    <property type="entry name" value="5-HYDROXYISOURATE HYDROLASE"/>
    <property type="match status" value="1"/>
</dbReference>
<dbReference type="InterPro" id="IPR036817">
    <property type="entry name" value="Transthyretin/HIU_hydrolase_sf"/>
</dbReference>
<reference evidence="12" key="1">
    <citation type="submission" date="2025-08" db="UniProtKB">
        <authorList>
            <consortium name="RefSeq"/>
        </authorList>
    </citation>
    <scope>IDENTIFICATION</scope>
    <source>
        <tissue evidence="12">Whole body</tissue>
    </source>
</reference>
<evidence type="ECO:0000256" key="7">
    <source>
        <dbReference type="ARBA" id="ARBA00022801"/>
    </source>
</evidence>
<comment type="catalytic activity">
    <reaction evidence="1">
        <text>5-hydroxyisourate + H2O = 5-hydroxy-2-oxo-4-ureido-2,5-dihydro-1H-imidazole-5-carboxylate + H(+)</text>
        <dbReference type="Rhea" id="RHEA:23736"/>
        <dbReference type="ChEBI" id="CHEBI:15377"/>
        <dbReference type="ChEBI" id="CHEBI:15378"/>
        <dbReference type="ChEBI" id="CHEBI:18072"/>
        <dbReference type="ChEBI" id="CHEBI:58639"/>
        <dbReference type="EC" id="3.5.2.17"/>
    </reaction>
</comment>
<evidence type="ECO:0000256" key="6">
    <source>
        <dbReference type="ARBA" id="ARBA00022631"/>
    </source>
</evidence>
<feature type="region of interest" description="Disordered" evidence="9">
    <location>
        <begin position="290"/>
        <end position="309"/>
    </location>
</feature>
<dbReference type="InterPro" id="IPR023416">
    <property type="entry name" value="Transthyretin/HIU_hydrolase_d"/>
</dbReference>
<evidence type="ECO:0000256" key="4">
    <source>
        <dbReference type="ARBA" id="ARBA00011881"/>
    </source>
</evidence>
<dbReference type="GeneID" id="112464211"/>
<sequence length="438" mass="49900">MKKYKKKSERGQISKDIYDKAAAVLEEDKTKTVRGIAKDFGLCHMTLTRYLKKRSKAKEKGIPMESVTFGYQKNRQVFNNNEETILVNYLTKCSQICYGLTPKDVRQLAFACALKYNVTTPQSWHNNKEAGVDWMTAFLKRNPSIINEFKKTGIAPFNKDIFPHEDFLSAFVTDRELDGTASSNIENTPVTTENTPIHSTKIQPPPTQTASLNDTTSPILECIESTFAPEIVRPYPKAAARTKKITRKTRKSAILTDTPEKDALALEQNKKKENTSKKIKVIKKGMTEPKKVTKQENTNKKGEPAKKKRKIVVKRKMSASVNLNDEKLSITTHVLDTSRGRPADGLPVCLYKFENDKWTLLKESTTDSNGRCGDLLEDERRTCGRFKIEFRVNDYFRRIATTSMYPMIDVMFDVQNPGEHYHIPLLLNPFGFSTYRGS</sequence>
<evidence type="ECO:0000256" key="2">
    <source>
        <dbReference type="ARBA" id="ARBA00002704"/>
    </source>
</evidence>
<feature type="binding site" evidence="8">
    <location>
        <position position="371"/>
    </location>
    <ligand>
        <name>substrate</name>
    </ligand>
</feature>
<dbReference type="SMART" id="SM00095">
    <property type="entry name" value="TR_THY"/>
    <property type="match status" value="1"/>
</dbReference>
<dbReference type="SUPFAM" id="SSF49472">
    <property type="entry name" value="Transthyretin (synonym: prealbumin)"/>
    <property type="match status" value="1"/>
</dbReference>
<dbReference type="InterPro" id="IPR000895">
    <property type="entry name" value="Transthyretin/HIU_hydrolase"/>
</dbReference>
<feature type="domain" description="Transthyretin/hydroxyisourate hydrolase" evidence="10">
    <location>
        <begin position="325"/>
        <end position="437"/>
    </location>
</feature>
<feature type="binding site" evidence="8">
    <location>
        <position position="435"/>
    </location>
    <ligand>
        <name>substrate</name>
    </ligand>
</feature>
<feature type="compositionally biased region" description="Basic and acidic residues" evidence="9">
    <location>
        <begin position="290"/>
        <end position="305"/>
    </location>
</feature>
<dbReference type="NCBIfam" id="TIGR02962">
    <property type="entry name" value="hdxy_isourate"/>
    <property type="match status" value="1"/>
</dbReference>
<comment type="subunit">
    <text evidence="4">Homotetramer.</text>
</comment>
<evidence type="ECO:0000256" key="3">
    <source>
        <dbReference type="ARBA" id="ARBA00009850"/>
    </source>
</evidence>
<protein>
    <recommendedName>
        <fullName evidence="5">hydroxyisourate hydrolase</fullName>
        <ecNumber evidence="5">3.5.2.17</ecNumber>
    </recommendedName>
</protein>
<evidence type="ECO:0000256" key="9">
    <source>
        <dbReference type="SAM" id="MobiDB-lite"/>
    </source>
</evidence>
<dbReference type="AlphaFoldDB" id="A0A6J1QW26"/>
<feature type="binding site" evidence="8">
    <location>
        <position position="333"/>
    </location>
    <ligand>
        <name>substrate</name>
    </ligand>
</feature>
<dbReference type="PRINTS" id="PR00189">
    <property type="entry name" value="TRNSTHYRETIN"/>
</dbReference>
<dbReference type="PROSITE" id="PS00768">
    <property type="entry name" value="TRANSTHYRETIN_1"/>
    <property type="match status" value="1"/>
</dbReference>
<evidence type="ECO:0000259" key="10">
    <source>
        <dbReference type="SMART" id="SM00095"/>
    </source>
</evidence>